<dbReference type="EMBL" id="AP014836">
    <property type="protein sequence ID" value="BAW79764.1"/>
    <property type="molecule type" value="Genomic_DNA"/>
</dbReference>
<proteinExistence type="predicted"/>
<dbReference type="AlphaFoldDB" id="A0A1Q2SKX1"/>
<protein>
    <submittedName>
        <fullName evidence="2">Hypothetical conserved protein</fullName>
    </submittedName>
</protein>
<organism evidence="2 3">
    <name type="scientific">Candidatus Nitrosoglobus terrae</name>
    <dbReference type="NCBI Taxonomy" id="1630141"/>
    <lineage>
        <taxon>Bacteria</taxon>
        <taxon>Pseudomonadati</taxon>
        <taxon>Pseudomonadota</taxon>
        <taxon>Gammaproteobacteria</taxon>
        <taxon>Chromatiales</taxon>
        <taxon>Chromatiaceae</taxon>
        <taxon>Candidatus Nitrosoglobus</taxon>
    </lineage>
</organism>
<keyword evidence="1" id="KW-0175">Coiled coil</keyword>
<feature type="coiled-coil region" evidence="1">
    <location>
        <begin position="3"/>
        <end position="37"/>
    </location>
</feature>
<dbReference type="Proteomes" id="UP000243679">
    <property type="component" value="Chromosome"/>
</dbReference>
<gene>
    <name evidence="2" type="ORF">TAO_0394</name>
</gene>
<evidence type="ECO:0000313" key="2">
    <source>
        <dbReference type="EMBL" id="BAW79764.1"/>
    </source>
</evidence>
<dbReference type="OrthoDB" id="6120894at2"/>
<reference evidence="2 3" key="1">
    <citation type="journal article" date="2017" name="ISME J.">
        <title>An acid-tolerant ammonia-oxidizing ?-proteobacterium from soil.</title>
        <authorList>
            <person name="Hayatsu M."/>
            <person name="Tago K."/>
            <person name="Uchiyama I."/>
            <person name="Toyoda A."/>
            <person name="Wang Y."/>
            <person name="Shimomura Y."/>
            <person name="Okubo T."/>
            <person name="Kurisu F."/>
            <person name="Hirono Y."/>
            <person name="Nonaka K."/>
            <person name="Akiyama H."/>
            <person name="Itoh T."/>
            <person name="Takami H."/>
        </authorList>
    </citation>
    <scope>NUCLEOTIDE SEQUENCE [LARGE SCALE GENOMIC DNA]</scope>
    <source>
        <strain evidence="2 3">TAO100</strain>
    </source>
</reference>
<evidence type="ECO:0000313" key="3">
    <source>
        <dbReference type="Proteomes" id="UP000243679"/>
    </source>
</evidence>
<dbReference type="RefSeq" id="WP_096526383.1">
    <property type="nucleotide sequence ID" value="NZ_AP014836.1"/>
</dbReference>
<evidence type="ECO:0000256" key="1">
    <source>
        <dbReference type="SAM" id="Coils"/>
    </source>
</evidence>
<dbReference type="KEGG" id="ntt:TAO_0394"/>
<keyword evidence="3" id="KW-1185">Reference proteome</keyword>
<sequence>MTIEQLEQRINELIKLCDHLKAENQALRNQITELDSEQTRLIRLTELARNRIEDMIMRLKSMEQA</sequence>
<name>A0A1Q2SKX1_9GAMM</name>
<accession>A0A1Q2SKX1</accession>